<gene>
    <name evidence="1" type="ORF">GCM10007962_10250</name>
</gene>
<proteinExistence type="predicted"/>
<evidence type="ECO:0000313" key="2">
    <source>
        <dbReference type="Proteomes" id="UP000612329"/>
    </source>
</evidence>
<protein>
    <submittedName>
        <fullName evidence="1">Uncharacterized protein</fullName>
    </submittedName>
</protein>
<accession>A0A8J3BIV9</accession>
<sequence>MKKIGIWLDKEQAHIVTLEKENETMRTIKSEIEDFHPSGGFGLGYRGSPQDALPEDKYLEREIHQMKSYFKKIVSEIQDADAIVLFGPAQTGYKFKNELEEYFKDINAKVIGIHKTDSMTKNQIKAWVKDYFGIAVRKKPV</sequence>
<organism evidence="1 2">
    <name type="scientific">Yeosuana aromativorans</name>
    <dbReference type="NCBI Taxonomy" id="288019"/>
    <lineage>
        <taxon>Bacteria</taxon>
        <taxon>Pseudomonadati</taxon>
        <taxon>Bacteroidota</taxon>
        <taxon>Flavobacteriia</taxon>
        <taxon>Flavobacteriales</taxon>
        <taxon>Flavobacteriaceae</taxon>
        <taxon>Yeosuana</taxon>
    </lineage>
</organism>
<comment type="caution">
    <text evidence="1">The sequence shown here is derived from an EMBL/GenBank/DDBJ whole genome shotgun (WGS) entry which is preliminary data.</text>
</comment>
<evidence type="ECO:0000313" key="1">
    <source>
        <dbReference type="EMBL" id="GGK17999.1"/>
    </source>
</evidence>
<reference evidence="1" key="2">
    <citation type="submission" date="2020-09" db="EMBL/GenBank/DDBJ databases">
        <authorList>
            <person name="Sun Q."/>
            <person name="Ohkuma M."/>
        </authorList>
    </citation>
    <scope>NUCLEOTIDE SEQUENCE</scope>
    <source>
        <strain evidence="1">JCM 12862</strain>
    </source>
</reference>
<dbReference type="Gene3D" id="3.30.420.60">
    <property type="entry name" value="eRF1 domain 2"/>
    <property type="match status" value="1"/>
</dbReference>
<dbReference type="RefSeq" id="WP_188650717.1">
    <property type="nucleotide sequence ID" value="NZ_BMNR01000002.1"/>
</dbReference>
<keyword evidence="2" id="KW-1185">Reference proteome</keyword>
<dbReference type="EMBL" id="BMNR01000002">
    <property type="protein sequence ID" value="GGK17999.1"/>
    <property type="molecule type" value="Genomic_DNA"/>
</dbReference>
<dbReference type="Proteomes" id="UP000612329">
    <property type="component" value="Unassembled WGS sequence"/>
</dbReference>
<dbReference type="InterPro" id="IPR042226">
    <property type="entry name" value="eFR1_2_sf"/>
</dbReference>
<reference evidence="1" key="1">
    <citation type="journal article" date="2014" name="Int. J. Syst. Evol. Microbiol.">
        <title>Complete genome sequence of Corynebacterium casei LMG S-19264T (=DSM 44701T), isolated from a smear-ripened cheese.</title>
        <authorList>
            <consortium name="US DOE Joint Genome Institute (JGI-PGF)"/>
            <person name="Walter F."/>
            <person name="Albersmeier A."/>
            <person name="Kalinowski J."/>
            <person name="Ruckert C."/>
        </authorList>
    </citation>
    <scope>NUCLEOTIDE SEQUENCE</scope>
    <source>
        <strain evidence="1">JCM 12862</strain>
    </source>
</reference>
<dbReference type="SUPFAM" id="SSF53137">
    <property type="entry name" value="Translational machinery components"/>
    <property type="match status" value="1"/>
</dbReference>
<dbReference type="AlphaFoldDB" id="A0A8J3BIV9"/>
<name>A0A8J3BIV9_9FLAO</name>